<sequence length="184" mass="21506">MGIKRVGIKPLIRSYENRKELDGKSFREEVKRKDTYTGYHGKKACAKKMESLLSKWWWHFKTESQWISIMVINNHHLPVIWFISSQQKMDDNQGTCTVKSFRLLLANSQSYLYIGFHLPMIQNCLSKGFFNLSLNIKSTTEQSHLPVHSFIWPVFIVTDSTHSNFNPFFLSLFNLSHPTFNLSA</sequence>
<dbReference type="EMBL" id="JAUHHV010000001">
    <property type="protein sequence ID" value="KAK1438632.1"/>
    <property type="molecule type" value="Genomic_DNA"/>
</dbReference>
<comment type="caution">
    <text evidence="1">The sequence shown here is derived from an EMBL/GenBank/DDBJ whole genome shotgun (WGS) entry which is preliminary data.</text>
</comment>
<evidence type="ECO:0000313" key="2">
    <source>
        <dbReference type="Proteomes" id="UP001229421"/>
    </source>
</evidence>
<reference evidence="1" key="1">
    <citation type="journal article" date="2023" name="bioRxiv">
        <title>Improved chromosome-level genome assembly for marigold (Tagetes erecta).</title>
        <authorList>
            <person name="Jiang F."/>
            <person name="Yuan L."/>
            <person name="Wang S."/>
            <person name="Wang H."/>
            <person name="Xu D."/>
            <person name="Wang A."/>
            <person name="Fan W."/>
        </authorList>
    </citation>
    <scope>NUCLEOTIDE SEQUENCE</scope>
    <source>
        <strain evidence="1">WSJ</strain>
        <tissue evidence="1">Leaf</tissue>
    </source>
</reference>
<accession>A0AAD8PAQ8</accession>
<gene>
    <name evidence="1" type="ORF">QVD17_04441</name>
</gene>
<name>A0AAD8PAQ8_TARER</name>
<organism evidence="1 2">
    <name type="scientific">Tagetes erecta</name>
    <name type="common">African marigold</name>
    <dbReference type="NCBI Taxonomy" id="13708"/>
    <lineage>
        <taxon>Eukaryota</taxon>
        <taxon>Viridiplantae</taxon>
        <taxon>Streptophyta</taxon>
        <taxon>Embryophyta</taxon>
        <taxon>Tracheophyta</taxon>
        <taxon>Spermatophyta</taxon>
        <taxon>Magnoliopsida</taxon>
        <taxon>eudicotyledons</taxon>
        <taxon>Gunneridae</taxon>
        <taxon>Pentapetalae</taxon>
        <taxon>asterids</taxon>
        <taxon>campanulids</taxon>
        <taxon>Asterales</taxon>
        <taxon>Asteraceae</taxon>
        <taxon>Asteroideae</taxon>
        <taxon>Heliantheae alliance</taxon>
        <taxon>Tageteae</taxon>
        <taxon>Tagetes</taxon>
    </lineage>
</organism>
<evidence type="ECO:0000313" key="1">
    <source>
        <dbReference type="EMBL" id="KAK1438632.1"/>
    </source>
</evidence>
<proteinExistence type="predicted"/>
<dbReference type="AlphaFoldDB" id="A0AAD8PAQ8"/>
<keyword evidence="2" id="KW-1185">Reference proteome</keyword>
<protein>
    <submittedName>
        <fullName evidence="1">Uncharacterized protein</fullName>
    </submittedName>
</protein>
<dbReference type="Proteomes" id="UP001229421">
    <property type="component" value="Unassembled WGS sequence"/>
</dbReference>